<comment type="caution">
    <text evidence="1">The sequence shown here is derived from an EMBL/GenBank/DDBJ whole genome shotgun (WGS) entry which is preliminary data.</text>
</comment>
<protein>
    <submittedName>
        <fullName evidence="1">Uncharacterized protein</fullName>
    </submittedName>
</protein>
<dbReference type="Proteomes" id="UP000022433">
    <property type="component" value="Unassembled WGS sequence"/>
</dbReference>
<evidence type="ECO:0000313" key="1">
    <source>
        <dbReference type="EMBL" id="EYA14874.1"/>
    </source>
</evidence>
<proteinExistence type="predicted"/>
<name>A0AAN4N0Q0_BACFG</name>
<dbReference type="EMBL" id="JGEA01000020">
    <property type="protein sequence ID" value="EYA14874.1"/>
    <property type="molecule type" value="Genomic_DNA"/>
</dbReference>
<accession>A0AAN4N0Q0</accession>
<reference evidence="1 2" key="1">
    <citation type="submission" date="2014-02" db="EMBL/GenBank/DDBJ databases">
        <authorList>
            <person name="Sears C."/>
            <person name="Carroll K."/>
            <person name="Sack B.R."/>
            <person name="Qadri F."/>
            <person name="Myers L.L."/>
            <person name="Chung G.-T."/>
            <person name="Escheverria P."/>
            <person name="Fraser C.M."/>
            <person name="Sadzewicz L."/>
            <person name="Shefchek K.A."/>
            <person name="Tallon L."/>
            <person name="Das S.P."/>
            <person name="Daugherty S."/>
            <person name="Mongodin E.F."/>
        </authorList>
    </citation>
    <scope>NUCLEOTIDE SEQUENCE [LARGE SCALE GENOMIC DNA]</scope>
    <source>
        <strain evidence="1 2">1007-1-F #10</strain>
    </source>
</reference>
<sequence>MDIETLTNHISNLGKDNFNTACKIVLQDVFNLYAINVDGKNDGGTDFISTNEFGERTKIAYQITTQKTDIKNKAYKDALKSIEKLGVKKFYFLASYNLSEIETRKIENDISNNLNIQAICFSARNIADFLISDNLVNKFLNGTNFPDLRSFSQSTYDYKEMALHSYTLMSEDANNLKGQIYDDSILFVLSDCTELCENDLMDRVISFLGLPETKIDIIKKRIGALFGKSKLKRNTNGLIELNDISKDDIKARKIVYEKELSNLASAQIDLLRNDYSIDWTVEDSKKVSLWIANSFIIDQIASLKEAKASIVSNSIFDVEKNGIDKLKSFLIEQKRTSKEIANEITQKLLDIASNHPLIVKITRASIYLALEGANPISSAKALGANRWSDFNILVEPTVAIPYICSTLYKGRVNRYFDASIKSVDRAKKIGAKLYIPYFYINECAGHLLRARKFDNIDLNEQEMQFSSNAFVANYYALKSQGINMPASFLDYLGSFSPAIKTERNNMKDWIRPIMTDLQSLLLKANVEFVEFPFYNDGDCIQFEKDYTFYLQENNLEKPPHLINHDVYTLHYTNNDIVSNGKHWIIMTYDNSLIQVAKTGSYKGWICTPNKFLDMTEITKPLSEVQLVSLVHSVATYSEKTLAIGARIIDRIIQYASNQMQNWEFKQEIDTFKQELIKSINYENNDYATEIDTKTDEFLKRHGISLSLSEDEVDI</sequence>
<dbReference type="AlphaFoldDB" id="A0AAN4N0Q0"/>
<evidence type="ECO:0000313" key="2">
    <source>
        <dbReference type="Proteomes" id="UP000022433"/>
    </source>
</evidence>
<gene>
    <name evidence="1" type="ORF">M104_1864</name>
</gene>
<organism evidence="1 2">
    <name type="scientific">Bacteroides fragilis str. 1007-1-F #10</name>
    <dbReference type="NCBI Taxonomy" id="1339295"/>
    <lineage>
        <taxon>Bacteria</taxon>
        <taxon>Pseudomonadati</taxon>
        <taxon>Bacteroidota</taxon>
        <taxon>Bacteroidia</taxon>
        <taxon>Bacteroidales</taxon>
        <taxon>Bacteroidaceae</taxon>
        <taxon>Bacteroides</taxon>
    </lineage>
</organism>
<dbReference type="RefSeq" id="WP_032533124.1">
    <property type="nucleotide sequence ID" value="NZ_JGEA01000020.1"/>
</dbReference>